<keyword evidence="2" id="KW-1185">Reference proteome</keyword>
<proteinExistence type="predicted"/>
<protein>
    <submittedName>
        <fullName evidence="1">Uncharacterized protein</fullName>
    </submittedName>
</protein>
<organism evidence="1 2">
    <name type="scientific">Purpureocillium lilacinum</name>
    <name type="common">Paecilomyces lilacinus</name>
    <dbReference type="NCBI Taxonomy" id="33203"/>
    <lineage>
        <taxon>Eukaryota</taxon>
        <taxon>Fungi</taxon>
        <taxon>Dikarya</taxon>
        <taxon>Ascomycota</taxon>
        <taxon>Pezizomycotina</taxon>
        <taxon>Sordariomycetes</taxon>
        <taxon>Hypocreomycetidae</taxon>
        <taxon>Hypocreales</taxon>
        <taxon>Ophiocordycipitaceae</taxon>
        <taxon>Purpureocillium</taxon>
    </lineage>
</organism>
<gene>
    <name evidence="1" type="ORF">ACCO45_012746</name>
</gene>
<name>A0ACC4D9W4_PURLI</name>
<comment type="caution">
    <text evidence="1">The sequence shown here is derived from an EMBL/GenBank/DDBJ whole genome shotgun (WGS) entry which is preliminary data.</text>
</comment>
<evidence type="ECO:0000313" key="1">
    <source>
        <dbReference type="EMBL" id="KAL3952803.1"/>
    </source>
</evidence>
<reference evidence="1" key="1">
    <citation type="submission" date="2024-12" db="EMBL/GenBank/DDBJ databases">
        <title>Comparative genomics and development of molecular markers within Purpureocillium lilacinum and among Purpureocillium species.</title>
        <authorList>
            <person name="Yeh Z.-Y."/>
            <person name="Ni N.-T."/>
            <person name="Lo P.-H."/>
            <person name="Mushyakhwo K."/>
            <person name="Lin C.-F."/>
            <person name="Nai Y.-S."/>
        </authorList>
    </citation>
    <scope>NUCLEOTIDE SEQUENCE</scope>
    <source>
        <strain evidence="1">NCHU-NPUST-175</strain>
    </source>
</reference>
<accession>A0ACC4D9W4</accession>
<sequence>MHQTIHGPSDEDGLQSAADCLAGAKKVVVLTGAGVSTAAQIPGLYKNGDVFSESATRSPEGRARLLKVALELRQNARIARPTQTHRLLDTLRIRGQILRCYTQNIDMLEEKAGLSVGVDPGYNCIPLHGSLRHLRCASCCSLFSNWADYETFITAGESVPCPSCAASCQARVSAGKRRSHIGHLLPDIVLLNGQHRDGEAIGSIITKDVAAPPDFLLVLGTSLRVHGPKRLASRLAEAVSGRHGTVVYVDLSETCLWSKRVDFHVHMPCDEWVQDLTRRKSVLHGGSGSAEDPIIID</sequence>
<evidence type="ECO:0000313" key="2">
    <source>
        <dbReference type="Proteomes" id="UP001638806"/>
    </source>
</evidence>
<dbReference type="Proteomes" id="UP001638806">
    <property type="component" value="Unassembled WGS sequence"/>
</dbReference>
<dbReference type="EMBL" id="JBGNUJ010000012">
    <property type="protein sequence ID" value="KAL3952803.1"/>
    <property type="molecule type" value="Genomic_DNA"/>
</dbReference>